<dbReference type="CDD" id="cd19991">
    <property type="entry name" value="PBP1_ABC_xylose_binding"/>
    <property type="match status" value="1"/>
</dbReference>
<dbReference type="AlphaFoldDB" id="A0A8J6HZ36"/>
<dbReference type="PANTHER" id="PTHR30036:SF1">
    <property type="entry name" value="D-XYLOSE-BINDING PERIPLASMIC PROTEIN"/>
    <property type="match status" value="1"/>
</dbReference>
<dbReference type="SUPFAM" id="SSF53822">
    <property type="entry name" value="Periplasmic binding protein-like I"/>
    <property type="match status" value="1"/>
</dbReference>
<dbReference type="Proteomes" id="UP000657177">
    <property type="component" value="Unassembled WGS sequence"/>
</dbReference>
<evidence type="ECO:0000313" key="4">
    <source>
        <dbReference type="EMBL" id="MBA2132476.1"/>
    </source>
</evidence>
<feature type="domain" description="Periplasmic binding protein" evidence="3">
    <location>
        <begin position="9"/>
        <end position="267"/>
    </location>
</feature>
<dbReference type="GO" id="GO:0048029">
    <property type="term" value="F:monosaccharide binding"/>
    <property type="evidence" value="ECO:0007669"/>
    <property type="project" value="InterPro"/>
</dbReference>
<protein>
    <submittedName>
        <fullName evidence="4">D-xylose ABC transporter substrate-binding protein</fullName>
    </submittedName>
</protein>
<proteinExistence type="predicted"/>
<reference evidence="4" key="1">
    <citation type="submission" date="2020-06" db="EMBL/GenBank/DDBJ databases">
        <title>Novel chitinolytic bacterium.</title>
        <authorList>
            <person name="Ungkulpasvich U."/>
            <person name="Kosugi A."/>
            <person name="Uke A."/>
        </authorList>
    </citation>
    <scope>NUCLEOTIDE SEQUENCE</scope>
    <source>
        <strain evidence="4">UUS1-1</strain>
    </source>
</reference>
<keyword evidence="2" id="KW-0732">Signal</keyword>
<dbReference type="GO" id="GO:0030288">
    <property type="term" value="C:outer membrane-bounded periplasmic space"/>
    <property type="evidence" value="ECO:0007669"/>
    <property type="project" value="TreeGrafter"/>
</dbReference>
<dbReference type="PANTHER" id="PTHR30036">
    <property type="entry name" value="D-XYLOSE-BINDING PERIPLASMIC PROTEIN"/>
    <property type="match status" value="1"/>
</dbReference>
<sequence>MAAPKKIRIGFSLATLQEERWGKDRDFFRAEAERLGAEVLVQAANNDDALQISQCENLLSQGIDVLVIVCHDGEAAAAIVESAHKSKVPVIAYDRLIKNCDLDLYISFDNERVGYLQAMGVLSKVSEGNFVYIGGSPTDNNAYLVKNGAMKALQPYIDQGKIKIVYDQFTPNWDPAIAQANMENALTMLNNKVDAVVAANDGTAGGVIQALADQKLAGKVPVSGQDADLAACQRIVEGTQTVTVYKPIKAIATAAAQAAVKLAKGEKVEANLTVNNGKVDVPYIALDPIPVYKENMYDVIIKDGFYTIEQVYRNVPKDQWPKEK</sequence>
<dbReference type="Pfam" id="PF13407">
    <property type="entry name" value="Peripla_BP_4"/>
    <property type="match status" value="1"/>
</dbReference>
<evidence type="ECO:0000256" key="1">
    <source>
        <dbReference type="ARBA" id="ARBA00004196"/>
    </source>
</evidence>
<comment type="subcellular location">
    <subcellularLocation>
        <location evidence="1">Cell envelope</location>
    </subcellularLocation>
</comment>
<dbReference type="EMBL" id="JAAKDE010000004">
    <property type="protein sequence ID" value="MBA2132476.1"/>
    <property type="molecule type" value="Genomic_DNA"/>
</dbReference>
<dbReference type="InterPro" id="IPR028082">
    <property type="entry name" value="Peripla_BP_I"/>
</dbReference>
<dbReference type="InterPro" id="IPR025997">
    <property type="entry name" value="SBP_2_dom"/>
</dbReference>
<name>A0A8J6HZ36_9FIRM</name>
<dbReference type="NCBIfam" id="TIGR02634">
    <property type="entry name" value="xylF"/>
    <property type="match status" value="1"/>
</dbReference>
<comment type="caution">
    <text evidence="4">The sequence shown here is derived from an EMBL/GenBank/DDBJ whole genome shotgun (WGS) entry which is preliminary data.</text>
</comment>
<evidence type="ECO:0000313" key="5">
    <source>
        <dbReference type="Proteomes" id="UP000657177"/>
    </source>
</evidence>
<keyword evidence="5" id="KW-1185">Reference proteome</keyword>
<evidence type="ECO:0000259" key="3">
    <source>
        <dbReference type="Pfam" id="PF13407"/>
    </source>
</evidence>
<dbReference type="InterPro" id="IPR013456">
    <property type="entry name" value="XylF"/>
</dbReference>
<organism evidence="4 5">
    <name type="scientific">Capillibacterium thermochitinicola</name>
    <dbReference type="NCBI Taxonomy" id="2699427"/>
    <lineage>
        <taxon>Bacteria</taxon>
        <taxon>Bacillati</taxon>
        <taxon>Bacillota</taxon>
        <taxon>Capillibacterium</taxon>
    </lineage>
</organism>
<accession>A0A8J6HZ36</accession>
<gene>
    <name evidence="4" type="primary">xylF</name>
    <name evidence="4" type="ORF">G5B42_02810</name>
</gene>
<dbReference type="InterPro" id="IPR050555">
    <property type="entry name" value="Bact_Solute-Bind_Prot2"/>
</dbReference>
<dbReference type="GO" id="GO:0015753">
    <property type="term" value="P:D-xylose transmembrane transport"/>
    <property type="evidence" value="ECO:0007669"/>
    <property type="project" value="InterPro"/>
</dbReference>
<dbReference type="Gene3D" id="3.40.50.2300">
    <property type="match status" value="2"/>
</dbReference>
<evidence type="ECO:0000256" key="2">
    <source>
        <dbReference type="ARBA" id="ARBA00022729"/>
    </source>
</evidence>